<dbReference type="InterPro" id="IPR035979">
    <property type="entry name" value="RBD_domain_sf"/>
</dbReference>
<comment type="similarity">
    <text evidence="1">Belongs to the polyadenylate-binding protein type-1 family.</text>
</comment>
<feature type="domain" description="RRM" evidence="6">
    <location>
        <begin position="144"/>
        <end position="216"/>
    </location>
</feature>
<dbReference type="InterPro" id="IPR002004">
    <property type="entry name" value="PABP_HYD_C"/>
</dbReference>
<gene>
    <name evidence="7" type="ORF">IWQ60_005151</name>
</gene>
<dbReference type="PROSITE" id="PS50102">
    <property type="entry name" value="RRM"/>
    <property type="match status" value="3"/>
</dbReference>
<evidence type="ECO:0000256" key="4">
    <source>
        <dbReference type="PROSITE-ProRule" id="PRU00176"/>
    </source>
</evidence>
<keyword evidence="2" id="KW-0677">Repeat</keyword>
<evidence type="ECO:0000256" key="5">
    <source>
        <dbReference type="SAM" id="MobiDB-lite"/>
    </source>
</evidence>
<feature type="compositionally biased region" description="Polar residues" evidence="5">
    <location>
        <begin position="623"/>
        <end position="637"/>
    </location>
</feature>
<evidence type="ECO:0000256" key="2">
    <source>
        <dbReference type="ARBA" id="ARBA00022737"/>
    </source>
</evidence>
<dbReference type="SMART" id="SM00360">
    <property type="entry name" value="RRM"/>
    <property type="match status" value="3"/>
</dbReference>
<feature type="compositionally biased region" description="Basic and acidic residues" evidence="5">
    <location>
        <begin position="559"/>
        <end position="570"/>
    </location>
</feature>
<dbReference type="InterPro" id="IPR000504">
    <property type="entry name" value="RRM_dom"/>
</dbReference>
<keyword evidence="3 4" id="KW-0694">RNA-binding</keyword>
<accession>A0A9W8DYH6</accession>
<sequence length="718" mass="76598">MLAKGKPTNRKVSGQPGGRKTDEALANDIGSLGLQPRGESPDALARGLPLTVPRLFFAGLPASVTLQEVQQVFKEHRATGVQISLDSSANLSRGQVDFATVEEAELVFASLHGTPVRALADSLLYLSPTEEVDPYGKGCELRQPKLMVRSLPETTTDAELFRVFRPLGPLFTCKVGLTDQGACRGFAVVQFVDPKDGDRAIAELNCTELLDQTISVGPFLPKDRKLTPQANPRVPSRGRLSLGDELNLNRATGSISPAVKSPRSPATPSLGISPLPALTPTPGDKRKPQSRVPTPIGTPAAAANRQPDSCKLFVKGLHYHVSHQDLFQTFKPYGYIYSAKVTIDETTKTSKGSGVVIFANPEDVTKAIAGLQGQELMGRKLALLPYDSSLAPAATSAPTTPKVATPTSKAAAGPDPSAFSSPSPSHGQSPISTLGNVTTTMTASTPTRAGPRKTSNPPPPPANLPRDPQIDRAHLDSLTPTARRQLLETKLTTAMSINPAISLHDAPAVVEHLAGADMDDVLRMLEEKKHLEFKIKEARARIAMNNRKSGNKPRRKSTSKPEGKAADEMGRGTSVAPVTATSPPKTPLDKTVDMAKETATVDVQEEVKSSQPSTPAKPAAPEPTSNSTPTASVGTETQDPEIEALITQLFEKSGNERKQKLGSKLFPLVKGLGVKEATKVTVWLLDNKTDVRFLAYALKDPIRLQQCVTEARAALGIQ</sequence>
<evidence type="ECO:0000256" key="1">
    <source>
        <dbReference type="ARBA" id="ARBA00008557"/>
    </source>
</evidence>
<feature type="domain" description="RRM" evidence="6">
    <location>
        <begin position="310"/>
        <end position="388"/>
    </location>
</feature>
<dbReference type="Pfam" id="PF00076">
    <property type="entry name" value="RRM_1"/>
    <property type="match status" value="2"/>
</dbReference>
<feature type="compositionally biased region" description="Basic residues" evidence="5">
    <location>
        <begin position="549"/>
        <end position="558"/>
    </location>
</feature>
<evidence type="ECO:0000313" key="8">
    <source>
        <dbReference type="Proteomes" id="UP001150569"/>
    </source>
</evidence>
<feature type="region of interest" description="Disordered" evidence="5">
    <location>
        <begin position="392"/>
        <end position="479"/>
    </location>
</feature>
<dbReference type="SUPFAM" id="SSF54928">
    <property type="entry name" value="RNA-binding domain, RBD"/>
    <property type="match status" value="3"/>
</dbReference>
<dbReference type="InterPro" id="IPR012677">
    <property type="entry name" value="Nucleotide-bd_a/b_plait_sf"/>
</dbReference>
<dbReference type="EMBL" id="JANBPT010000269">
    <property type="protein sequence ID" value="KAJ1924509.1"/>
    <property type="molecule type" value="Genomic_DNA"/>
</dbReference>
<dbReference type="CDD" id="cd00590">
    <property type="entry name" value="RRM_SF"/>
    <property type="match status" value="2"/>
</dbReference>
<feature type="compositionally biased region" description="Basic and acidic residues" evidence="5">
    <location>
        <begin position="587"/>
        <end position="596"/>
    </location>
</feature>
<reference evidence="7" key="1">
    <citation type="submission" date="2022-07" db="EMBL/GenBank/DDBJ databases">
        <title>Phylogenomic reconstructions and comparative analyses of Kickxellomycotina fungi.</title>
        <authorList>
            <person name="Reynolds N.K."/>
            <person name="Stajich J.E."/>
            <person name="Barry K."/>
            <person name="Grigoriev I.V."/>
            <person name="Crous P."/>
            <person name="Smith M.E."/>
        </authorList>
    </citation>
    <scope>NUCLEOTIDE SEQUENCE</scope>
    <source>
        <strain evidence="7">RSA 861</strain>
    </source>
</reference>
<dbReference type="AlphaFoldDB" id="A0A9W8DYH6"/>
<dbReference type="InterPro" id="IPR036053">
    <property type="entry name" value="PABP-dom"/>
</dbReference>
<dbReference type="PANTHER" id="PTHR24012">
    <property type="entry name" value="RNA BINDING PROTEIN"/>
    <property type="match status" value="1"/>
</dbReference>
<keyword evidence="8" id="KW-1185">Reference proteome</keyword>
<evidence type="ECO:0000259" key="6">
    <source>
        <dbReference type="PROSITE" id="PS50102"/>
    </source>
</evidence>
<dbReference type="OrthoDB" id="6159137at2759"/>
<evidence type="ECO:0000256" key="3">
    <source>
        <dbReference type="ARBA" id="ARBA00022884"/>
    </source>
</evidence>
<evidence type="ECO:0000313" key="7">
    <source>
        <dbReference type="EMBL" id="KAJ1924509.1"/>
    </source>
</evidence>
<dbReference type="SUPFAM" id="SSF63570">
    <property type="entry name" value="PABC (PABP) domain"/>
    <property type="match status" value="1"/>
</dbReference>
<dbReference type="Gene3D" id="1.10.1900.10">
    <property type="entry name" value="c-terminal domain of poly(a) binding protein"/>
    <property type="match status" value="1"/>
</dbReference>
<name>A0A9W8DYH6_9FUNG</name>
<organism evidence="7 8">
    <name type="scientific">Tieghemiomyces parasiticus</name>
    <dbReference type="NCBI Taxonomy" id="78921"/>
    <lineage>
        <taxon>Eukaryota</taxon>
        <taxon>Fungi</taxon>
        <taxon>Fungi incertae sedis</taxon>
        <taxon>Zoopagomycota</taxon>
        <taxon>Kickxellomycotina</taxon>
        <taxon>Dimargaritomycetes</taxon>
        <taxon>Dimargaritales</taxon>
        <taxon>Dimargaritaceae</taxon>
        <taxon>Tieghemiomyces</taxon>
    </lineage>
</organism>
<dbReference type="Gene3D" id="3.30.70.330">
    <property type="match status" value="3"/>
</dbReference>
<feature type="domain" description="RRM" evidence="6">
    <location>
        <begin position="53"/>
        <end position="131"/>
    </location>
</feature>
<dbReference type="Pfam" id="PF00658">
    <property type="entry name" value="MLLE"/>
    <property type="match status" value="1"/>
</dbReference>
<protein>
    <recommendedName>
        <fullName evidence="6">RRM domain-containing protein</fullName>
    </recommendedName>
</protein>
<comment type="caution">
    <text evidence="7">The sequence shown here is derived from an EMBL/GenBank/DDBJ whole genome shotgun (WGS) entry which is preliminary data.</text>
</comment>
<feature type="region of interest" description="Disordered" evidence="5">
    <location>
        <begin position="218"/>
        <end position="304"/>
    </location>
</feature>
<dbReference type="GO" id="GO:0003723">
    <property type="term" value="F:RNA binding"/>
    <property type="evidence" value="ECO:0007669"/>
    <property type="project" value="UniProtKB-UniRule"/>
</dbReference>
<dbReference type="Proteomes" id="UP001150569">
    <property type="component" value="Unassembled WGS sequence"/>
</dbReference>
<proteinExistence type="inferred from homology"/>
<feature type="region of interest" description="Disordered" evidence="5">
    <location>
        <begin position="1"/>
        <end position="24"/>
    </location>
</feature>
<feature type="region of interest" description="Disordered" evidence="5">
    <location>
        <begin position="542"/>
        <end position="637"/>
    </location>
</feature>
<feature type="compositionally biased region" description="Low complexity" evidence="5">
    <location>
        <begin position="392"/>
        <end position="447"/>
    </location>
</feature>